<accession>A0A2Z6AZ21</accession>
<dbReference type="EMBL" id="AP017378">
    <property type="protein sequence ID" value="BBD08440.1"/>
    <property type="molecule type" value="Genomic_DNA"/>
</dbReference>
<organism evidence="1 2">
    <name type="scientific">Desulfovibrio ferrophilus</name>
    <dbReference type="NCBI Taxonomy" id="241368"/>
    <lineage>
        <taxon>Bacteria</taxon>
        <taxon>Pseudomonadati</taxon>
        <taxon>Thermodesulfobacteriota</taxon>
        <taxon>Desulfovibrionia</taxon>
        <taxon>Desulfovibrionales</taxon>
        <taxon>Desulfovibrionaceae</taxon>
        <taxon>Desulfovibrio</taxon>
    </lineage>
</organism>
<evidence type="ECO:0000313" key="2">
    <source>
        <dbReference type="Proteomes" id="UP000269883"/>
    </source>
</evidence>
<dbReference type="Pfam" id="PF05954">
    <property type="entry name" value="Phage_GPD"/>
    <property type="match status" value="1"/>
</dbReference>
<protein>
    <submittedName>
        <fullName evidence="1">Late control D family protein</fullName>
    </submittedName>
</protein>
<dbReference type="AlphaFoldDB" id="A0A2Z6AZ21"/>
<sequence length="331" mass="35595">MEAKLHKPAFRIVANGDDITASIRKRFISLSITDEAGMQSDSLSLVLDDSPPHIRLPSQGAELRVWLGYEPSVRFMGLYVVDEIGLILSPARMTIKAAGAPFEKSTAYRELQTQQTRSWTPRTVRELVEAIASEHGLTPAVGPEIGQITLPHVDQINESNMHLLTRLAMDLDAVAKANGGSLIFVKKGLGQTASGKELERITLTSEDVTSCSVTISGRQNYNTVVATWRDVDAAKDVEECAGEGEPMFRLRHVFPTKAAAQQAARAKLGAFQRGKANISLSLPGRPGIMAESRLVLGGGFREGIAGELSVTRVVHNLGSGGLTVSVDGEVI</sequence>
<dbReference type="KEGG" id="dfl:DFE_1714"/>
<gene>
    <name evidence="1" type="ORF">DFE_1714</name>
</gene>
<dbReference type="RefSeq" id="WP_126378535.1">
    <property type="nucleotide sequence ID" value="NZ_AP017378.1"/>
</dbReference>
<reference evidence="1 2" key="1">
    <citation type="journal article" date="2018" name="Sci. Adv.">
        <title>Multi-heme cytochromes provide a pathway for survival in energy-limited environments.</title>
        <authorList>
            <person name="Deng X."/>
            <person name="Dohmae N."/>
            <person name="Nealson K.H."/>
            <person name="Hashimoto K."/>
            <person name="Okamoto A."/>
        </authorList>
    </citation>
    <scope>NUCLEOTIDE SEQUENCE [LARGE SCALE GENOMIC DNA]</scope>
    <source>
        <strain evidence="1 2">IS5</strain>
    </source>
</reference>
<dbReference type="Proteomes" id="UP000269883">
    <property type="component" value="Chromosome"/>
</dbReference>
<dbReference type="PANTHER" id="PTHR35862">
    <property type="entry name" value="FELS-2 PROPHAGE PROTEIN"/>
    <property type="match status" value="1"/>
</dbReference>
<dbReference type="PANTHER" id="PTHR35862:SF1">
    <property type="entry name" value="FELS-2 PROPHAGE PROTEIN"/>
    <property type="match status" value="1"/>
</dbReference>
<proteinExistence type="predicted"/>
<evidence type="ECO:0000313" key="1">
    <source>
        <dbReference type="EMBL" id="BBD08440.1"/>
    </source>
</evidence>
<keyword evidence="2" id="KW-1185">Reference proteome</keyword>
<dbReference type="SUPFAM" id="SSF69279">
    <property type="entry name" value="Phage tail proteins"/>
    <property type="match status" value="1"/>
</dbReference>
<dbReference type="OrthoDB" id="4070623at2"/>
<dbReference type="InterPro" id="IPR052726">
    <property type="entry name" value="Phage_Baseplate_Hub"/>
</dbReference>
<name>A0A2Z6AZ21_9BACT</name>